<dbReference type="Gene3D" id="1.10.150.130">
    <property type="match status" value="1"/>
</dbReference>
<accession>A0ABN1VM75</accession>
<dbReference type="InterPro" id="IPR010998">
    <property type="entry name" value="Integrase_recombinase_N"/>
</dbReference>
<dbReference type="InterPro" id="IPR011010">
    <property type="entry name" value="DNA_brk_join_enz"/>
</dbReference>
<dbReference type="InterPro" id="IPR050090">
    <property type="entry name" value="Tyrosine_recombinase_XerCD"/>
</dbReference>
<evidence type="ECO:0000259" key="6">
    <source>
        <dbReference type="PROSITE" id="PS51898"/>
    </source>
</evidence>
<dbReference type="InterPro" id="IPR002104">
    <property type="entry name" value="Integrase_catalytic"/>
</dbReference>
<dbReference type="Proteomes" id="UP001500467">
    <property type="component" value="Unassembled WGS sequence"/>
</dbReference>
<gene>
    <name evidence="8" type="ORF">GCM10009675_40980</name>
</gene>
<evidence type="ECO:0000256" key="4">
    <source>
        <dbReference type="PROSITE-ProRule" id="PRU01248"/>
    </source>
</evidence>
<feature type="compositionally biased region" description="Polar residues" evidence="5">
    <location>
        <begin position="10"/>
        <end position="21"/>
    </location>
</feature>
<sequence length="374" mass="41333">MWEIRVSTGIDPSSGRSVQRSFTHHGDAASAQSRQQELVELHGARVAQAPPESAAMTVQELLDAFLAAPHRWSATTWRSHRGQAALLRADRIRRARLDRMSAMTVERAIERWAREGVTASNLCGRFATLHAAISWAVKNRLLIDDPLAGVRGPRRPLPRLHLRPGEVRRLILTADERVEKADARLVEQPFRHDRALAAFRAEQDALLVRLAADSAARRGELVAFTLGDLAGRTLTIERASQDGVIGPVKNHLRASMTLGTDTAAYWHGHVARWSGESDATAWLFSATPDREKPLLPNGLGQRFEKLARAAGLPEATLHRLRHTVGTYLVSQGKILQASKRLRHSDVATTLREYAHAIPLDDHDTADTLATLYGV</sequence>
<evidence type="ECO:0000313" key="9">
    <source>
        <dbReference type="Proteomes" id="UP001500467"/>
    </source>
</evidence>
<reference evidence="8 9" key="1">
    <citation type="journal article" date="2019" name="Int. J. Syst. Evol. Microbiol.">
        <title>The Global Catalogue of Microorganisms (GCM) 10K type strain sequencing project: providing services to taxonomists for standard genome sequencing and annotation.</title>
        <authorList>
            <consortium name="The Broad Institute Genomics Platform"/>
            <consortium name="The Broad Institute Genome Sequencing Center for Infectious Disease"/>
            <person name="Wu L."/>
            <person name="Ma J."/>
        </authorList>
    </citation>
    <scope>NUCLEOTIDE SEQUENCE [LARGE SCALE GENOMIC DNA]</scope>
    <source>
        <strain evidence="8 9">JCM 13022</strain>
    </source>
</reference>
<dbReference type="SUPFAM" id="SSF56349">
    <property type="entry name" value="DNA breaking-rejoining enzymes"/>
    <property type="match status" value="1"/>
</dbReference>
<evidence type="ECO:0000313" key="8">
    <source>
        <dbReference type="EMBL" id="GAA1214664.1"/>
    </source>
</evidence>
<comment type="similarity">
    <text evidence="1">Belongs to the 'phage' integrase family.</text>
</comment>
<dbReference type="EMBL" id="BAAALM010000015">
    <property type="protein sequence ID" value="GAA1214664.1"/>
    <property type="molecule type" value="Genomic_DNA"/>
</dbReference>
<evidence type="ECO:0008006" key="10">
    <source>
        <dbReference type="Google" id="ProtNLM"/>
    </source>
</evidence>
<keyword evidence="3" id="KW-0233">DNA recombination</keyword>
<protein>
    <recommendedName>
        <fullName evidence="10">Site-specific recombinase XerD</fullName>
    </recommendedName>
</protein>
<keyword evidence="2 4" id="KW-0238">DNA-binding</keyword>
<dbReference type="Pfam" id="PF00589">
    <property type="entry name" value="Phage_integrase"/>
    <property type="match status" value="1"/>
</dbReference>
<evidence type="ECO:0000256" key="1">
    <source>
        <dbReference type="ARBA" id="ARBA00008857"/>
    </source>
</evidence>
<dbReference type="PANTHER" id="PTHR30349">
    <property type="entry name" value="PHAGE INTEGRASE-RELATED"/>
    <property type="match status" value="1"/>
</dbReference>
<evidence type="ECO:0000256" key="2">
    <source>
        <dbReference type="ARBA" id="ARBA00023125"/>
    </source>
</evidence>
<evidence type="ECO:0000256" key="5">
    <source>
        <dbReference type="SAM" id="MobiDB-lite"/>
    </source>
</evidence>
<dbReference type="InterPro" id="IPR013762">
    <property type="entry name" value="Integrase-like_cat_sf"/>
</dbReference>
<name>A0ABN1VM75_9PSEU</name>
<dbReference type="InterPro" id="IPR044068">
    <property type="entry name" value="CB"/>
</dbReference>
<comment type="caution">
    <text evidence="8">The sequence shown here is derived from an EMBL/GenBank/DDBJ whole genome shotgun (WGS) entry which is preliminary data.</text>
</comment>
<organism evidence="8 9">
    <name type="scientific">Prauserella alba</name>
    <dbReference type="NCBI Taxonomy" id="176898"/>
    <lineage>
        <taxon>Bacteria</taxon>
        <taxon>Bacillati</taxon>
        <taxon>Actinomycetota</taxon>
        <taxon>Actinomycetes</taxon>
        <taxon>Pseudonocardiales</taxon>
        <taxon>Pseudonocardiaceae</taxon>
        <taxon>Prauserella</taxon>
    </lineage>
</organism>
<feature type="domain" description="Tyr recombinase" evidence="6">
    <location>
        <begin position="167"/>
        <end position="366"/>
    </location>
</feature>
<dbReference type="PROSITE" id="PS51900">
    <property type="entry name" value="CB"/>
    <property type="match status" value="1"/>
</dbReference>
<feature type="region of interest" description="Disordered" evidence="5">
    <location>
        <begin position="1"/>
        <end position="34"/>
    </location>
</feature>
<dbReference type="PANTHER" id="PTHR30349:SF64">
    <property type="entry name" value="PROPHAGE INTEGRASE INTD-RELATED"/>
    <property type="match status" value="1"/>
</dbReference>
<proteinExistence type="inferred from homology"/>
<feature type="domain" description="Core-binding (CB)" evidence="7">
    <location>
        <begin position="56"/>
        <end position="137"/>
    </location>
</feature>
<dbReference type="PROSITE" id="PS51898">
    <property type="entry name" value="TYR_RECOMBINASE"/>
    <property type="match status" value="1"/>
</dbReference>
<evidence type="ECO:0000256" key="3">
    <source>
        <dbReference type="ARBA" id="ARBA00023172"/>
    </source>
</evidence>
<evidence type="ECO:0000259" key="7">
    <source>
        <dbReference type="PROSITE" id="PS51900"/>
    </source>
</evidence>
<dbReference type="Gene3D" id="1.10.443.10">
    <property type="entry name" value="Intergrase catalytic core"/>
    <property type="match status" value="1"/>
</dbReference>
<keyword evidence="9" id="KW-1185">Reference proteome</keyword>